<evidence type="ECO:0000256" key="2">
    <source>
        <dbReference type="ARBA" id="ARBA00022448"/>
    </source>
</evidence>
<keyword evidence="2 4" id="KW-0813">Transport</keyword>
<feature type="compositionally biased region" description="Acidic residues" evidence="5">
    <location>
        <begin position="78"/>
        <end position="100"/>
    </location>
</feature>
<dbReference type="GO" id="GO:0000145">
    <property type="term" value="C:exocyst"/>
    <property type="evidence" value="ECO:0007669"/>
    <property type="project" value="UniProtKB-UniRule"/>
</dbReference>
<dbReference type="GO" id="GO:0006887">
    <property type="term" value="P:exocytosis"/>
    <property type="evidence" value="ECO:0007669"/>
    <property type="project" value="UniProtKB-KW"/>
</dbReference>
<dbReference type="InterPro" id="IPR029175">
    <property type="entry name" value="EXOC2/Sec5"/>
</dbReference>
<dbReference type="InterPro" id="IPR039481">
    <property type="entry name" value="EXOC2/Sec5_N_dom"/>
</dbReference>
<feature type="region of interest" description="Disordered" evidence="5">
    <location>
        <begin position="21"/>
        <end position="128"/>
    </location>
</feature>
<evidence type="ECO:0000256" key="5">
    <source>
        <dbReference type="SAM" id="MobiDB-lite"/>
    </source>
</evidence>
<reference evidence="7" key="1">
    <citation type="submission" date="2022-07" db="EMBL/GenBank/DDBJ databases">
        <title>Phylogenomic reconstructions and comparative analyses of Kickxellomycotina fungi.</title>
        <authorList>
            <person name="Reynolds N.K."/>
            <person name="Stajich J.E."/>
            <person name="Barry K."/>
            <person name="Grigoriev I.V."/>
            <person name="Crous P."/>
            <person name="Smith M.E."/>
        </authorList>
    </citation>
    <scope>NUCLEOTIDE SEQUENCE</scope>
    <source>
        <strain evidence="7">NRRL 3115</strain>
    </source>
</reference>
<evidence type="ECO:0000256" key="3">
    <source>
        <dbReference type="ARBA" id="ARBA00022483"/>
    </source>
</evidence>
<dbReference type="GO" id="GO:0015031">
    <property type="term" value="P:protein transport"/>
    <property type="evidence" value="ECO:0007669"/>
    <property type="project" value="UniProtKB-KW"/>
</dbReference>
<evidence type="ECO:0000259" key="6">
    <source>
        <dbReference type="Pfam" id="PF15469"/>
    </source>
</evidence>
<protein>
    <recommendedName>
        <fullName evidence="4">Exocyst complex component SEC5</fullName>
    </recommendedName>
</protein>
<comment type="subunit">
    <text evidence="4">Component of the exocyst complex.</text>
</comment>
<comment type="caution">
    <text evidence="7">The sequence shown here is derived from an EMBL/GenBank/DDBJ whole genome shotgun (WGS) entry which is preliminary data.</text>
</comment>
<feature type="compositionally biased region" description="Low complexity" evidence="5">
    <location>
        <begin position="434"/>
        <end position="453"/>
    </location>
</feature>
<feature type="domain" description="Exocyst complex component EXOC2/Sec5 N-terminal" evidence="6">
    <location>
        <begin position="126"/>
        <end position="1150"/>
    </location>
</feature>
<dbReference type="Pfam" id="PF15469">
    <property type="entry name" value="Sec5"/>
    <property type="match status" value="1"/>
</dbReference>
<evidence type="ECO:0000313" key="8">
    <source>
        <dbReference type="Proteomes" id="UP001151518"/>
    </source>
</evidence>
<organism evidence="7 8">
    <name type="scientific">Coemansia spiralis</name>
    <dbReference type="NCBI Taxonomy" id="417178"/>
    <lineage>
        <taxon>Eukaryota</taxon>
        <taxon>Fungi</taxon>
        <taxon>Fungi incertae sedis</taxon>
        <taxon>Zoopagomycota</taxon>
        <taxon>Kickxellomycotina</taxon>
        <taxon>Kickxellomycetes</taxon>
        <taxon>Kickxellales</taxon>
        <taxon>Kickxellaceae</taxon>
        <taxon>Coemansia</taxon>
    </lineage>
</organism>
<sequence>MPPIDDAEILSHYGLESFSGGFYGDGIEGSFDGDEHLQDMDSSHYSRRKQGRDGSIGEGRRRHPKSGSRSRDYGNGDNEYEDEYDNDNDNDYDDEEDEDGEYRGSKLMDSMSPNGLPMHSTTISDRDPLHVHRSVSAVLESKGDAHSLSDMSYRAQFSISSKSFSPTSFMQVIHSDTPYADLVQGARLLRESVSQGTEALKILVYNNFDRFVDARNKIDLLYDEMKSRSLNEQAEYGTRAFSQSLQGTTQRADEIYNPIIDRRARLEKIRSTLSVVERYKFYFNLPSSLIDYTRKGRFDIAVREYKKGRQLLQAVTNGNIEATSELITDDTQTNALSKIFQYVWKEVQESVVELRNALFRHLAQPSHTYGEQENIIRYLIEIDPGEKDPVAYYLERQHAWIVDKMDSIYKEYKQKAIQVGHQQLQSERRRTLNTSGSSTSVSNSTAAASASKDSTMDSERRADELVRALSIDSFSDFPAFARGRDVEFHMWKQIYSALRSLSQEIVRCLPDFWKLSQAYMEELYQKPAVGAGEGRRRRQGLNLEKVSKCHSLLEEIIEKYSQHVLRLIGILGETDKIVSLETMSSRNIGATMQRLPQTHALLSGHFMTAIIELVVNTANDIEAIDMAQEPAIILANLISQLKAGLELFLCEMWDRDAQSMALHENWCLHHGTSYWPPLYISRRDRQNADGSPSAFTDTIANTELLPLFLRTAQIIAGQLSAIHSATLQPGKSTRTMMQGQTPHFDSSFDEGQRLQSERSHEMYDMAMDHVKRTFFGTMYSFLDTLHVLAFDTSPSLGSDDAPVYGSTRDKIGTPTDTMPTTQASESSALSTTGVAQAMPPLQLSRGRGMHRRFSFNLPARADTNASITTTRRHSISEISRQEQGRMPVRHATRSFFVLATLCNLTAFRLFVVPDLLHCKAVRHVFKLDVADELPRLERMLRRLDEMVFSYYIRDKSKQLSSIVHRGVLMGGFSWSTTELPKDTQPYVSEALLYLVFTHAEIMDLIAEVGAGEEHHMVKQQPLTKRVFQVLTENLAQDMLESIRSIDSFSIGGMLQCILESLFINRTLQMYMTAPAKECFRLLYSYVRSAFERTQERAKKAAAQHGRQLPDHPSDDLREMDGIVLATEHWDIVNKLLRDCTRRTQIQFRCFQQSTGSSM</sequence>
<dbReference type="EMBL" id="JANBTW010000014">
    <property type="protein sequence ID" value="KAJ2679195.1"/>
    <property type="molecule type" value="Genomic_DNA"/>
</dbReference>
<evidence type="ECO:0000313" key="7">
    <source>
        <dbReference type="EMBL" id="KAJ2679195.1"/>
    </source>
</evidence>
<keyword evidence="3 4" id="KW-0268">Exocytosis</keyword>
<comment type="function">
    <text evidence="4">Component of the exocyst complex involved in the docking of exocytic vesicles with fusion sites on the plasma membrane.</text>
</comment>
<feature type="region of interest" description="Disordered" evidence="5">
    <location>
        <begin position="427"/>
        <end position="459"/>
    </location>
</feature>
<dbReference type="Proteomes" id="UP001151518">
    <property type="component" value="Unassembled WGS sequence"/>
</dbReference>
<keyword evidence="4" id="KW-0653">Protein transport</keyword>
<dbReference type="PANTHER" id="PTHR13043:SF1">
    <property type="entry name" value="EXOCYST COMPLEX COMPONENT 2"/>
    <property type="match status" value="1"/>
</dbReference>
<dbReference type="GO" id="GO:0006893">
    <property type="term" value="P:Golgi to plasma membrane transport"/>
    <property type="evidence" value="ECO:0007669"/>
    <property type="project" value="UniProtKB-UniRule"/>
</dbReference>
<accession>A0A9W8GA51</accession>
<dbReference type="OrthoDB" id="26242at2759"/>
<gene>
    <name evidence="7" type="primary">SEC5</name>
    <name evidence="7" type="ORF">GGI25_001763</name>
</gene>
<dbReference type="AlphaFoldDB" id="A0A9W8GA51"/>
<feature type="compositionally biased region" description="Polar residues" evidence="5">
    <location>
        <begin position="814"/>
        <end position="832"/>
    </location>
</feature>
<evidence type="ECO:0000256" key="1">
    <source>
        <dbReference type="ARBA" id="ARBA00010578"/>
    </source>
</evidence>
<evidence type="ECO:0000256" key="4">
    <source>
        <dbReference type="RuleBase" id="RU365069"/>
    </source>
</evidence>
<dbReference type="PANTHER" id="PTHR13043">
    <property type="entry name" value="EXOCYST COMPLEX COMPONENT SEC5"/>
    <property type="match status" value="1"/>
</dbReference>
<comment type="similarity">
    <text evidence="1 4">Belongs to the SEC5 family.</text>
</comment>
<proteinExistence type="inferred from homology"/>
<name>A0A9W8GA51_9FUNG</name>
<feature type="region of interest" description="Disordered" evidence="5">
    <location>
        <begin position="801"/>
        <end position="832"/>
    </location>
</feature>
<feature type="compositionally biased region" description="Basic and acidic residues" evidence="5">
    <location>
        <begin position="33"/>
        <end position="44"/>
    </location>
</feature>